<evidence type="ECO:0000256" key="1">
    <source>
        <dbReference type="ARBA" id="ARBA00022475"/>
    </source>
</evidence>
<keyword evidence="1" id="KW-1003">Cell membrane</keyword>
<sequence length="437" mass="47753">MRIKKIFCLLITGIMLTSLSACGKKDSKSTVSTTTQESTKSTGKDIHIASWNNAADNLTTIAKAFNVTHKGSGKVIIDYADSDYSKLKPTLASGSGVPDIFQTQNRDIPAFYNNYGLKSFADISDIVNTDAANWVDFALETCKAKDGKYYSIPWDIGPVALYYRTDVFKAAGIDVSTLTTWDKYIEAGKKIKTKGNYYLEAYNFNGSTCQDEFMIYLNQLGGQYYDKDGKVNLASEQMIKASNLINKMVNAKVAMDIPNAWDDRIKSINDNKLVAFAYPAWFMGTMKNSCATTSGKWGIIKMPAFEEGGNSYANAGGSILAVSAKTVNLPLAKEFLSYAMKTNEGNDINMKFGEFPSYKPAYKTEFFKSKNEYYGGVSVGTIFSKLTGAKATTWGPYFTDVSAGLKTAAGNILANKMDPKTALDAATKAAQNTIDAK</sequence>
<evidence type="ECO:0000256" key="4">
    <source>
        <dbReference type="ARBA" id="ARBA00023139"/>
    </source>
</evidence>
<accession>A0A1J0GFF9</accession>
<name>A0A1J0GFF9_9CLOT</name>
<dbReference type="InterPro" id="IPR006059">
    <property type="entry name" value="SBP"/>
</dbReference>
<dbReference type="KEGG" id="ceu:A7L45_08495"/>
<keyword evidence="2 6" id="KW-0732">Signal</keyword>
<keyword evidence="8" id="KW-1185">Reference proteome</keyword>
<dbReference type="Pfam" id="PF01547">
    <property type="entry name" value="SBP_bac_1"/>
    <property type="match status" value="1"/>
</dbReference>
<feature type="chain" id="PRO_5038937875" description="Sugar ABC transporter substrate-binding protein" evidence="6">
    <location>
        <begin position="24"/>
        <end position="437"/>
    </location>
</feature>
<dbReference type="Gene3D" id="3.40.190.10">
    <property type="entry name" value="Periplasmic binding protein-like II"/>
    <property type="match status" value="1"/>
</dbReference>
<dbReference type="OrthoDB" id="9768630at2"/>
<keyword evidence="3" id="KW-0472">Membrane</keyword>
<evidence type="ECO:0000256" key="5">
    <source>
        <dbReference type="ARBA" id="ARBA00023288"/>
    </source>
</evidence>
<dbReference type="RefSeq" id="WP_071612398.1">
    <property type="nucleotide sequence ID" value="NZ_CP015756.1"/>
</dbReference>
<proteinExistence type="predicted"/>
<evidence type="ECO:0000256" key="6">
    <source>
        <dbReference type="SAM" id="SignalP"/>
    </source>
</evidence>
<evidence type="ECO:0000256" key="2">
    <source>
        <dbReference type="ARBA" id="ARBA00022729"/>
    </source>
</evidence>
<keyword evidence="5" id="KW-0449">Lipoprotein</keyword>
<evidence type="ECO:0000313" key="7">
    <source>
        <dbReference type="EMBL" id="APC40105.1"/>
    </source>
</evidence>
<evidence type="ECO:0000313" key="8">
    <source>
        <dbReference type="Proteomes" id="UP000182569"/>
    </source>
</evidence>
<keyword evidence="4" id="KW-0564">Palmitate</keyword>
<evidence type="ECO:0008006" key="9">
    <source>
        <dbReference type="Google" id="ProtNLM"/>
    </source>
</evidence>
<feature type="signal peptide" evidence="6">
    <location>
        <begin position="1"/>
        <end position="23"/>
    </location>
</feature>
<evidence type="ECO:0000256" key="3">
    <source>
        <dbReference type="ARBA" id="ARBA00023136"/>
    </source>
</evidence>
<dbReference type="SUPFAM" id="SSF53850">
    <property type="entry name" value="Periplasmic binding protein-like II"/>
    <property type="match status" value="1"/>
</dbReference>
<organism evidence="7 8">
    <name type="scientific">Clostridium estertheticum subsp. estertheticum</name>
    <dbReference type="NCBI Taxonomy" id="1552"/>
    <lineage>
        <taxon>Bacteria</taxon>
        <taxon>Bacillati</taxon>
        <taxon>Bacillota</taxon>
        <taxon>Clostridia</taxon>
        <taxon>Eubacteriales</taxon>
        <taxon>Clostridiaceae</taxon>
        <taxon>Clostridium</taxon>
    </lineage>
</organism>
<dbReference type="AlphaFoldDB" id="A0A1J0GFF9"/>
<protein>
    <recommendedName>
        <fullName evidence="9">Sugar ABC transporter substrate-binding protein</fullName>
    </recommendedName>
</protein>
<dbReference type="PROSITE" id="PS51257">
    <property type="entry name" value="PROKAR_LIPOPROTEIN"/>
    <property type="match status" value="1"/>
</dbReference>
<dbReference type="EMBL" id="CP015756">
    <property type="protein sequence ID" value="APC40105.1"/>
    <property type="molecule type" value="Genomic_DNA"/>
</dbReference>
<dbReference type="Proteomes" id="UP000182569">
    <property type="component" value="Chromosome"/>
</dbReference>
<dbReference type="PANTHER" id="PTHR43649">
    <property type="entry name" value="ARABINOSE-BINDING PROTEIN-RELATED"/>
    <property type="match status" value="1"/>
</dbReference>
<dbReference type="PANTHER" id="PTHR43649:SF33">
    <property type="entry name" value="POLYGALACTURONAN_RHAMNOGALACTURONAN-BINDING PROTEIN YTCQ"/>
    <property type="match status" value="1"/>
</dbReference>
<dbReference type="InterPro" id="IPR050490">
    <property type="entry name" value="Bact_solute-bd_prot1"/>
</dbReference>
<dbReference type="STRING" id="1552.A7L45_08495"/>
<reference evidence="8" key="1">
    <citation type="journal article" date="2016" name="Front. Microbiol.">
        <title>Complete Genome Sequence of Clostridium estertheticum DSM 8809, a Microbe Identified in Spoiled Vacuum Packed Beef.</title>
        <authorList>
            <person name="Yu Z."/>
            <person name="Gunn L."/>
            <person name="Brennan E."/>
            <person name="Reid R."/>
            <person name="Wall P.G."/>
            <person name="Gaora O.P."/>
            <person name="Hurley D."/>
            <person name="Bolton D."/>
            <person name="Fanning S."/>
        </authorList>
    </citation>
    <scope>NUCLEOTIDE SEQUENCE [LARGE SCALE GENOMIC DNA]</scope>
    <source>
        <strain evidence="8">DSM 8809</strain>
    </source>
</reference>
<gene>
    <name evidence="7" type="ORF">A7L45_08495</name>
</gene>